<reference evidence="1 2" key="1">
    <citation type="journal article" date="2019" name="Commun. Biol.">
        <title>The bagworm genome reveals a unique fibroin gene that provides high tensile strength.</title>
        <authorList>
            <person name="Kono N."/>
            <person name="Nakamura H."/>
            <person name="Ohtoshi R."/>
            <person name="Tomita M."/>
            <person name="Numata K."/>
            <person name="Arakawa K."/>
        </authorList>
    </citation>
    <scope>NUCLEOTIDE SEQUENCE [LARGE SCALE GENOMIC DNA]</scope>
</reference>
<name>A0A4C1Y8B6_EUMVA</name>
<keyword evidence="2" id="KW-1185">Reference proteome</keyword>
<evidence type="ECO:0000313" key="2">
    <source>
        <dbReference type="Proteomes" id="UP000299102"/>
    </source>
</evidence>
<organism evidence="1 2">
    <name type="scientific">Eumeta variegata</name>
    <name type="common">Bagworm moth</name>
    <name type="synonym">Eumeta japonica</name>
    <dbReference type="NCBI Taxonomy" id="151549"/>
    <lineage>
        <taxon>Eukaryota</taxon>
        <taxon>Metazoa</taxon>
        <taxon>Ecdysozoa</taxon>
        <taxon>Arthropoda</taxon>
        <taxon>Hexapoda</taxon>
        <taxon>Insecta</taxon>
        <taxon>Pterygota</taxon>
        <taxon>Neoptera</taxon>
        <taxon>Endopterygota</taxon>
        <taxon>Lepidoptera</taxon>
        <taxon>Glossata</taxon>
        <taxon>Ditrysia</taxon>
        <taxon>Tineoidea</taxon>
        <taxon>Psychidae</taxon>
        <taxon>Oiketicinae</taxon>
        <taxon>Eumeta</taxon>
    </lineage>
</organism>
<protein>
    <submittedName>
        <fullName evidence="1">Uncharacterized protein</fullName>
    </submittedName>
</protein>
<dbReference type="EMBL" id="BGZK01001136">
    <property type="protein sequence ID" value="GBP72186.1"/>
    <property type="molecule type" value="Genomic_DNA"/>
</dbReference>
<gene>
    <name evidence="1" type="ORF">EVAR_90369_1</name>
</gene>
<sequence length="84" mass="8974">MITIIHGHLEPQKVTSVLPAWQRIRSNKVEHFAAGVGHAPVVQRLAGTSALLRRTPSLGAKASIIGIGLESGERIENDETVKTG</sequence>
<dbReference type="Proteomes" id="UP000299102">
    <property type="component" value="Unassembled WGS sequence"/>
</dbReference>
<proteinExistence type="predicted"/>
<comment type="caution">
    <text evidence="1">The sequence shown here is derived from an EMBL/GenBank/DDBJ whole genome shotgun (WGS) entry which is preliminary data.</text>
</comment>
<evidence type="ECO:0000313" key="1">
    <source>
        <dbReference type="EMBL" id="GBP72186.1"/>
    </source>
</evidence>
<accession>A0A4C1Y8B6</accession>
<dbReference type="AlphaFoldDB" id="A0A4C1Y8B6"/>